<evidence type="ECO:0000256" key="6">
    <source>
        <dbReference type="PROSITE-ProRule" id="PRU00239"/>
    </source>
</evidence>
<proteinExistence type="inferred from homology"/>
<dbReference type="InParanoid" id="A0A0V0R7I3"/>
<dbReference type="PANTHER" id="PTHR10183">
    <property type="entry name" value="CALPAIN"/>
    <property type="match status" value="1"/>
</dbReference>
<dbReference type="SUPFAM" id="SSF54001">
    <property type="entry name" value="Cysteine proteinases"/>
    <property type="match status" value="1"/>
</dbReference>
<name>A0A0V0R7I3_PSEPJ</name>
<feature type="active site" evidence="5 6">
    <location>
        <position position="1427"/>
    </location>
</feature>
<evidence type="ECO:0000256" key="3">
    <source>
        <dbReference type="ARBA" id="ARBA00022801"/>
    </source>
</evidence>
<evidence type="ECO:0000313" key="10">
    <source>
        <dbReference type="Proteomes" id="UP000054937"/>
    </source>
</evidence>
<feature type="coiled-coil region" evidence="7">
    <location>
        <begin position="679"/>
        <end position="706"/>
    </location>
</feature>
<dbReference type="SMART" id="SM00230">
    <property type="entry name" value="CysPc"/>
    <property type="match status" value="1"/>
</dbReference>
<keyword evidence="3 6" id="KW-0378">Hydrolase</keyword>
<dbReference type="Pfam" id="PF00648">
    <property type="entry name" value="Peptidase_C2"/>
    <property type="match status" value="1"/>
</dbReference>
<evidence type="ECO:0000256" key="4">
    <source>
        <dbReference type="ARBA" id="ARBA00022807"/>
    </source>
</evidence>
<keyword evidence="4 6" id="KW-0788">Thiol protease</keyword>
<keyword evidence="7" id="KW-0175">Coiled coil</keyword>
<evidence type="ECO:0000256" key="5">
    <source>
        <dbReference type="PIRSR" id="PIRSR622684-1"/>
    </source>
</evidence>
<feature type="domain" description="Calpain catalytic" evidence="8">
    <location>
        <begin position="1400"/>
        <end position="1649"/>
    </location>
</feature>
<organism evidence="9 10">
    <name type="scientific">Pseudocohnilembus persalinus</name>
    <name type="common">Ciliate</name>
    <dbReference type="NCBI Taxonomy" id="266149"/>
    <lineage>
        <taxon>Eukaryota</taxon>
        <taxon>Sar</taxon>
        <taxon>Alveolata</taxon>
        <taxon>Ciliophora</taxon>
        <taxon>Intramacronucleata</taxon>
        <taxon>Oligohymenophorea</taxon>
        <taxon>Scuticociliatia</taxon>
        <taxon>Philasterida</taxon>
        <taxon>Pseudocohnilembidae</taxon>
        <taxon>Pseudocohnilembus</taxon>
    </lineage>
</organism>
<gene>
    <name evidence="9" type="ORF">PPERSA_08752</name>
</gene>
<dbReference type="OrthoDB" id="167576at2759"/>
<comment type="similarity">
    <text evidence="1">Belongs to the peptidase C2 family.</text>
</comment>
<feature type="active site" evidence="5 6">
    <location>
        <position position="1572"/>
    </location>
</feature>
<evidence type="ECO:0000256" key="2">
    <source>
        <dbReference type="ARBA" id="ARBA00022670"/>
    </source>
</evidence>
<evidence type="ECO:0000256" key="1">
    <source>
        <dbReference type="ARBA" id="ARBA00007623"/>
    </source>
</evidence>
<dbReference type="InterPro" id="IPR038765">
    <property type="entry name" value="Papain-like_cys_pep_sf"/>
</dbReference>
<feature type="coiled-coil region" evidence="7">
    <location>
        <begin position="839"/>
        <end position="987"/>
    </location>
</feature>
<dbReference type="Gene3D" id="3.90.70.10">
    <property type="entry name" value="Cysteine proteinases"/>
    <property type="match status" value="1"/>
</dbReference>
<feature type="coiled-coil region" evidence="7">
    <location>
        <begin position="1012"/>
        <end position="1124"/>
    </location>
</feature>
<evidence type="ECO:0000256" key="7">
    <source>
        <dbReference type="SAM" id="Coils"/>
    </source>
</evidence>
<dbReference type="GO" id="GO:0006508">
    <property type="term" value="P:proteolysis"/>
    <property type="evidence" value="ECO:0007669"/>
    <property type="project" value="UniProtKB-KW"/>
</dbReference>
<dbReference type="InterPro" id="IPR022684">
    <property type="entry name" value="Calpain_cysteine_protease"/>
</dbReference>
<accession>A0A0V0R7I3</accession>
<dbReference type="EMBL" id="LDAU01000027">
    <property type="protein sequence ID" value="KRX10450.1"/>
    <property type="molecule type" value="Genomic_DNA"/>
</dbReference>
<reference evidence="9 10" key="1">
    <citation type="journal article" date="2015" name="Sci. Rep.">
        <title>Genome of the facultative scuticociliatosis pathogen Pseudocohnilembus persalinus provides insight into its virulence through horizontal gene transfer.</title>
        <authorList>
            <person name="Xiong J."/>
            <person name="Wang G."/>
            <person name="Cheng J."/>
            <person name="Tian M."/>
            <person name="Pan X."/>
            <person name="Warren A."/>
            <person name="Jiang C."/>
            <person name="Yuan D."/>
            <person name="Miao W."/>
        </authorList>
    </citation>
    <scope>NUCLEOTIDE SEQUENCE [LARGE SCALE GENOMIC DNA]</scope>
    <source>
        <strain evidence="9">36N120E</strain>
    </source>
</reference>
<dbReference type="PANTHER" id="PTHR10183:SF379">
    <property type="entry name" value="CALPAIN-5"/>
    <property type="match status" value="1"/>
</dbReference>
<dbReference type="InterPro" id="IPR001300">
    <property type="entry name" value="Peptidase_C2_calpain_cat"/>
</dbReference>
<keyword evidence="2 6" id="KW-0645">Protease</keyword>
<keyword evidence="10" id="KW-1185">Reference proteome</keyword>
<protein>
    <recommendedName>
        <fullName evidence="8">Calpain catalytic domain-containing protein</fullName>
    </recommendedName>
</protein>
<evidence type="ECO:0000313" key="9">
    <source>
        <dbReference type="EMBL" id="KRX10450.1"/>
    </source>
</evidence>
<comment type="caution">
    <text evidence="9">The sequence shown here is derived from an EMBL/GenBank/DDBJ whole genome shotgun (WGS) entry which is preliminary data.</text>
</comment>
<dbReference type="PROSITE" id="PS50203">
    <property type="entry name" value="CALPAIN_CAT"/>
    <property type="match status" value="1"/>
</dbReference>
<evidence type="ECO:0000259" key="8">
    <source>
        <dbReference type="PROSITE" id="PS50203"/>
    </source>
</evidence>
<sequence length="2046" mass="241689">MLVVKDDQNNIQQFKQNQIIEISNYGLILTFLLMSSRNYGNQKKNQLQQKNYTINDDVNGKQVKNMISSESKSFVSSSQKTVLNMDLSDKFAESSIKSVETNLNDQGEDYQFLSSYLSSLVDRDDILPKNRNFDNFQKLPLQDPKSREFSMYSNDLFKMGEEERKIQLNEEQKYEKNLKLNQFENIDIGQNQQTLFQKQYQGVIREKKAYEAFQFGACPEEQSDVNQKNKTLFGAVQRVQEQKEGPNLIKNENQQLDLRKSKFNNINQPFGINLRIPSLSENFVNQELDFNSNQSLKSQKEEQRFNPLINFSILNKQSDKNKQKSLINIENQQFQIPISKQEQSFNIMQSGLFDQNQNSFISQNITNNDKMHEERPDNTFILKEDLNETQLSSIFEETVRGSRKNRSNLFKNGGENLNLLNMGQQLDQFDKNKDRYIISNLWEDIGVSQNDNRFKSLKLAESGLLNEEKCLQMIKSYNKEEQNLFCLPVVQLQEQNLIQNICYMFLGVDGELFCVNQEEQCFFWRNSNVQHSLKHITAESLRFNLNVFFVGATYVYRLNQLKLAYEGQRNKEKNLKEIFGVLENYFQYMNEVVLKVQSHKNLTLLELGAQLRVVINQIQLIYEILFYNYHQSLNMDNKNKLSNQKQHQQQNNQQQQYFTIKEESQNKEMEITPKNKKSRLIQLNQLNQYNQNLQQYQNQRNLDFDQEENIFSQERFDLQLALQVLPNQNKMLEILFEYLKFNTLVYYDFGSIFLFFQSSLQPLLFQISRFSLEGVWEEGFFEIELKNQNFAQNYQDSMRVLLLVKFVGEKYFEICVNNQFGIKIGEEFLELKQYEKQFSQFYEQKQQQMKTVIEEIRQELEKKQQTELQIKKEKVREIKKLYKKQREEEQLQRQIKETEKRKQLLKFKEDALNYQKESQLKKQLKIEEEKALLLEQELQEREKQYQEQQMLIEKNQQLIEEEKIIILKNEENIKKKLEERGKWKEQQNNKQSMKSLLEMEDLNKQNKEEGFLKEQYLKIQEEQEKLIQQKKEEDREEIAQVKKMYEEKNQHENQQENKMEEENIIVEQSNQQKQRQEKTLLELYEEKMKGIQEQIKEIYNEDQMQNQNQEIDGEKEKLKIDQRKFQLEEEIVEEEDFKGFRKNEERQIKDFNDDELNKSVDSEKFDEIIKKRKNSLQYISEDDEEQQNKKYIEELNQRRKMLKKQFSLDENLVDLEKYNNYQVPIQTLIEVAIKKPLAIHNKAINGFLVGLVFEKFQLLQILKFMKGYFLCYKGEKIDEFVSYIVLDNNTINKLGLLAAAQNLFDENDYTQSKYDGVKKTEFLDNFQIIGNSDLEKNHINLLNKGIFNQDLDFPIFDFSSKKQQNIDINDILSNCKIAETEFNDSEFPGQNQKMTRIIEKIKNNEKEYKLFGEISSESVVQGSLGDCYLISSIGVLSENPFYITRLFRNKQFNQFGAYQVLMSESGKFKKILLDDCFPCNNYGGILFCQPKNGNIYGMLLEKSYAKLYGGYNNISVGFSGDALKDLTGAPFDYIEIQKQPQEGWNQIREGLNKQFVLTASSKENSQNMNNKHCYGILQIKEINYQGKKYKFVQIRNPHGYTGGSQLIEKLPQNVVQQLNEAVVQKGGLLWMYFEDFIKNFEVVTVSKVYNGYSYSYLSYESGNENKTQQKTHFSLTSLYCHQDSQAYISVHQKHKRFFDESYQYKTQRVIVFSIKNGKIDTVLGGDHNCKQSCYIEVYLQKNTQYFIYGEIDTLSQSYNSDFTISCYSKIPVSLQNASEIIDMKKVNQQKLIKYIILNYINQDQYQNEIELKCKKTGAQFLKKYCNQNEISDLDNGVIRMYNTLFGFVYIAYMNQYENSVFFENINSFPVFENLFAYSENVTNGQKIQVQVQPKNQEVILFRLGNQNNCSHKISFSSSSSFQTGIGNKNLGNNINNGQSQNNENLVNQALKQGNCKQRVTGVNQYTLKHQEGFIIVYQNQSKKTYKEDLTFKVLDNLVIQPQNAQNLTNKTVKIQIKPLENYYILLRFKNPGNTASKYSCSFTNSL</sequence>
<dbReference type="GO" id="GO:0004198">
    <property type="term" value="F:calcium-dependent cysteine-type endopeptidase activity"/>
    <property type="evidence" value="ECO:0007669"/>
    <property type="project" value="InterPro"/>
</dbReference>
<feature type="active site" evidence="5 6">
    <location>
        <position position="1596"/>
    </location>
</feature>
<dbReference type="Proteomes" id="UP000054937">
    <property type="component" value="Unassembled WGS sequence"/>
</dbReference>